<dbReference type="RefSeq" id="WP_241714366.1">
    <property type="nucleotide sequence ID" value="NZ_JALBUF010000006.1"/>
</dbReference>
<dbReference type="PANTHER" id="PTHR33392">
    <property type="entry name" value="POLYISOPRENYL-TEICHOIC ACID--PEPTIDOGLYCAN TEICHOIC ACID TRANSFERASE TAGU"/>
    <property type="match status" value="1"/>
</dbReference>
<proteinExistence type="inferred from homology"/>
<protein>
    <submittedName>
        <fullName evidence="4">Transcriptional regulator LytR</fullName>
    </submittedName>
</protein>
<dbReference type="AlphaFoldDB" id="A0A9X1VCV5"/>
<evidence type="ECO:0000259" key="3">
    <source>
        <dbReference type="Pfam" id="PF03816"/>
    </source>
</evidence>
<dbReference type="Pfam" id="PF03816">
    <property type="entry name" value="LytR_cpsA_psr"/>
    <property type="match status" value="1"/>
</dbReference>
<evidence type="ECO:0000256" key="1">
    <source>
        <dbReference type="ARBA" id="ARBA00006068"/>
    </source>
</evidence>
<organism evidence="4 5">
    <name type="scientific">Sulfoacidibacillus ferrooxidans</name>
    <dbReference type="NCBI Taxonomy" id="2005001"/>
    <lineage>
        <taxon>Bacteria</taxon>
        <taxon>Bacillati</taxon>
        <taxon>Bacillota</taxon>
        <taxon>Bacilli</taxon>
        <taxon>Bacillales</taxon>
        <taxon>Alicyclobacillaceae</taxon>
        <taxon>Sulfoacidibacillus</taxon>
    </lineage>
</organism>
<evidence type="ECO:0000313" key="4">
    <source>
        <dbReference type="EMBL" id="MCI0183727.1"/>
    </source>
</evidence>
<reference evidence="4" key="1">
    <citation type="submission" date="2022-03" db="EMBL/GenBank/DDBJ databases">
        <title>Draft Genome Sequence of Firmicute Strain S0AB, a Heterotrophic Iron/Sulfur-Oxidizing Extreme Acidophile.</title>
        <authorList>
            <person name="Vergara E."/>
            <person name="Pakostova E."/>
            <person name="Johnson D.B."/>
            <person name="Holmes D.S."/>
        </authorList>
    </citation>
    <scope>NUCLEOTIDE SEQUENCE</scope>
    <source>
        <strain evidence="4">S0AB</strain>
    </source>
</reference>
<evidence type="ECO:0000313" key="5">
    <source>
        <dbReference type="Proteomes" id="UP001139263"/>
    </source>
</evidence>
<dbReference type="Gene3D" id="3.40.630.190">
    <property type="entry name" value="LCP protein"/>
    <property type="match status" value="1"/>
</dbReference>
<comment type="similarity">
    <text evidence="1">Belongs to the LytR/CpsA/Psr (LCP) family.</text>
</comment>
<dbReference type="NCBIfam" id="TIGR00350">
    <property type="entry name" value="lytR_cpsA_psr"/>
    <property type="match status" value="1"/>
</dbReference>
<dbReference type="Proteomes" id="UP001139263">
    <property type="component" value="Unassembled WGS sequence"/>
</dbReference>
<dbReference type="InterPro" id="IPR004474">
    <property type="entry name" value="LytR_CpsA_psr"/>
</dbReference>
<keyword evidence="5" id="KW-1185">Reference proteome</keyword>
<dbReference type="InterPro" id="IPR050922">
    <property type="entry name" value="LytR/CpsA/Psr_CW_biosynth"/>
</dbReference>
<feature type="compositionally biased region" description="Polar residues" evidence="2">
    <location>
        <begin position="1"/>
        <end position="10"/>
    </location>
</feature>
<evidence type="ECO:0000256" key="2">
    <source>
        <dbReference type="SAM" id="MobiDB-lite"/>
    </source>
</evidence>
<feature type="region of interest" description="Disordered" evidence="2">
    <location>
        <begin position="1"/>
        <end position="23"/>
    </location>
</feature>
<dbReference type="PANTHER" id="PTHR33392:SF6">
    <property type="entry name" value="POLYISOPRENYL-TEICHOIC ACID--PEPTIDOGLYCAN TEICHOIC ACID TRANSFERASE TAGU"/>
    <property type="match status" value="1"/>
</dbReference>
<dbReference type="EMBL" id="JALBUF010000006">
    <property type="protein sequence ID" value="MCI0183727.1"/>
    <property type="molecule type" value="Genomic_DNA"/>
</dbReference>
<comment type="caution">
    <text evidence="4">The sequence shown here is derived from an EMBL/GenBank/DDBJ whole genome shotgun (WGS) entry which is preliminary data.</text>
</comment>
<name>A0A9X1VCV5_9BACL</name>
<sequence length="437" mass="46623">MEQKPTGNRPQNRKMIDKERRKKRRRITAIVGAGIVAVVLGTAFAAVYTSSKSPSGGNPLDNIITAMVGAPEENILLIGNNARNPAGPLDLGTGGGQADILMIAHVDPKQHKVVLISIPRNVLFAQPQFNNPIPKIKSMFFIGAQLNPNQAAQLSVAAVQQLTGMKINHWIVTDFNGFQDAVNAVGGVRVDVPGRLYDPLHSGANLYPGWQTLNGQQALAFIRIRQNEASSTVRVNDFQRMDAEAQVLEALKHKLLSPGTDITSLGGLMATWKKDIATDMNTQDLTALAADLLGAKVDHVTLGNVGDSMQIASAPLPGINQENYITGAYYDVLSPEHIYAMLKPYGSTGSSMGLPPLPSPSNVPVQVYGSQIVVNELKAAGYPVTWMGAGNGTYPVQIMYPSGDIEWGFAVGRTLATGNGIVEPGSPDPNAVVVYSQ</sequence>
<gene>
    <name evidence="4" type="primary">lytR_2</name>
    <name evidence="4" type="ORF">MM817_02018</name>
</gene>
<accession>A0A9X1VCV5</accession>
<feature type="domain" description="Cell envelope-related transcriptional attenuator" evidence="3">
    <location>
        <begin position="98"/>
        <end position="255"/>
    </location>
</feature>